<sequence>MMERAVARGLDRRSLEGLRYAGLDEKSFGKGHDYVAVVHDVVERRVLDVVPERTREATDTLWATVPEAQRQGLKAVAMDMWEPYLEATREAAPQALIVHDQFHCAKELNKAVDLVRRREHRDLRAQGRETLTRTKYLWLKNPGNWSERQRASFESLRVDTLKVGRAWAIKEAFAPFWNAHYTGSARKFFDRWYFWATHSRLPPVIPAAKTLKRHLPGLLAYTKHRITNAAAEGTNGKIQLI</sequence>
<dbReference type="EMBL" id="AUZX01002386">
    <property type="protein sequence ID" value="EQD76831.1"/>
    <property type="molecule type" value="Genomic_DNA"/>
</dbReference>
<gene>
    <name evidence="2" type="ORF">B1A_03236</name>
</gene>
<comment type="caution">
    <text evidence="2">The sequence shown here is derived from an EMBL/GenBank/DDBJ whole genome shotgun (WGS) entry which is preliminary data.</text>
</comment>
<dbReference type="InterPro" id="IPR002560">
    <property type="entry name" value="Transposase_DDE"/>
</dbReference>
<protein>
    <submittedName>
        <fullName evidence="2">Transposase, IS204/IS1001/IS1096/IS1165 family protein</fullName>
    </submittedName>
</protein>
<dbReference type="PANTHER" id="PTHR33498:SF1">
    <property type="entry name" value="TRANSPOSASE FOR INSERTION SEQUENCE ELEMENT IS1557"/>
    <property type="match status" value="1"/>
</dbReference>
<accession>T1BV35</accession>
<reference evidence="2" key="1">
    <citation type="submission" date="2013-08" db="EMBL/GenBank/DDBJ databases">
        <authorList>
            <person name="Mendez C."/>
            <person name="Richter M."/>
            <person name="Ferrer M."/>
            <person name="Sanchez J."/>
        </authorList>
    </citation>
    <scope>NUCLEOTIDE SEQUENCE</scope>
</reference>
<evidence type="ECO:0000259" key="1">
    <source>
        <dbReference type="Pfam" id="PF01610"/>
    </source>
</evidence>
<proteinExistence type="predicted"/>
<dbReference type="PANTHER" id="PTHR33498">
    <property type="entry name" value="TRANSPOSASE FOR INSERTION SEQUENCE ELEMENT IS1557"/>
    <property type="match status" value="1"/>
</dbReference>
<evidence type="ECO:0000313" key="2">
    <source>
        <dbReference type="EMBL" id="EQD76831.1"/>
    </source>
</evidence>
<dbReference type="AlphaFoldDB" id="T1BV35"/>
<organism evidence="2">
    <name type="scientific">mine drainage metagenome</name>
    <dbReference type="NCBI Taxonomy" id="410659"/>
    <lineage>
        <taxon>unclassified sequences</taxon>
        <taxon>metagenomes</taxon>
        <taxon>ecological metagenomes</taxon>
    </lineage>
</organism>
<name>T1BV35_9ZZZZ</name>
<feature type="non-terminal residue" evidence="2">
    <location>
        <position position="241"/>
    </location>
</feature>
<reference evidence="2" key="2">
    <citation type="journal article" date="2014" name="ISME J.">
        <title>Microbial stratification in low pH oxic and suboxic macroscopic growths along an acid mine drainage.</title>
        <authorList>
            <person name="Mendez-Garcia C."/>
            <person name="Mesa V."/>
            <person name="Sprenger R.R."/>
            <person name="Richter M."/>
            <person name="Diez M.S."/>
            <person name="Solano J."/>
            <person name="Bargiela R."/>
            <person name="Golyshina O.V."/>
            <person name="Manteca A."/>
            <person name="Ramos J.L."/>
            <person name="Gallego J.R."/>
            <person name="Llorente I."/>
            <person name="Martins Dos Santos V.A."/>
            <person name="Jensen O.N."/>
            <person name="Pelaez A.I."/>
            <person name="Sanchez J."/>
            <person name="Ferrer M."/>
        </authorList>
    </citation>
    <scope>NUCLEOTIDE SEQUENCE</scope>
</reference>
<dbReference type="NCBIfam" id="NF033550">
    <property type="entry name" value="transpos_ISL3"/>
    <property type="match status" value="1"/>
</dbReference>
<dbReference type="Pfam" id="PF01610">
    <property type="entry name" value="DDE_Tnp_ISL3"/>
    <property type="match status" value="1"/>
</dbReference>
<feature type="domain" description="Transposase IS204/IS1001/IS1096/IS1165 DDE" evidence="1">
    <location>
        <begin position="22"/>
        <end position="241"/>
    </location>
</feature>
<dbReference type="InterPro" id="IPR047951">
    <property type="entry name" value="Transpos_ISL3"/>
</dbReference>